<keyword evidence="3" id="KW-0560">Oxidoreductase</keyword>
<accession>A0ABQ4BQA3</accession>
<dbReference type="Gene3D" id="3.40.50.720">
    <property type="entry name" value="NAD(P)-binding Rossmann-like Domain"/>
    <property type="match status" value="1"/>
</dbReference>
<protein>
    <submittedName>
        <fullName evidence="5">Dehydrogenase</fullName>
    </submittedName>
</protein>
<dbReference type="SUPFAM" id="SSF51735">
    <property type="entry name" value="NAD(P)-binding Rossmann-fold domains"/>
    <property type="match status" value="1"/>
</dbReference>
<dbReference type="Pfam" id="PF00106">
    <property type="entry name" value="adh_short"/>
    <property type="match status" value="1"/>
</dbReference>
<evidence type="ECO:0000313" key="5">
    <source>
        <dbReference type="EMBL" id="GIE72860.1"/>
    </source>
</evidence>
<dbReference type="EMBL" id="BOMS01000159">
    <property type="protein sequence ID" value="GIE72860.1"/>
    <property type="molecule type" value="Genomic_DNA"/>
</dbReference>
<comment type="similarity">
    <text evidence="1 4">Belongs to the short-chain dehydrogenases/reductases (SDR) family.</text>
</comment>
<dbReference type="InterPro" id="IPR002347">
    <property type="entry name" value="SDR_fam"/>
</dbReference>
<dbReference type="InterPro" id="IPR036291">
    <property type="entry name" value="NAD(P)-bd_dom_sf"/>
</dbReference>
<comment type="caution">
    <text evidence="5">The sequence shown here is derived from an EMBL/GenBank/DDBJ whole genome shotgun (WGS) entry which is preliminary data.</text>
</comment>
<dbReference type="CDD" id="cd05324">
    <property type="entry name" value="carb_red_PTCR-like_SDR_c"/>
    <property type="match status" value="1"/>
</dbReference>
<name>A0ABQ4BQA3_9ACTN</name>
<reference evidence="5 6" key="1">
    <citation type="submission" date="2021-01" db="EMBL/GenBank/DDBJ databases">
        <title>Whole genome shotgun sequence of Actinoplanes palleronii NBRC 14916.</title>
        <authorList>
            <person name="Komaki H."/>
            <person name="Tamura T."/>
        </authorList>
    </citation>
    <scope>NUCLEOTIDE SEQUENCE [LARGE SCALE GENOMIC DNA]</scope>
    <source>
        <strain evidence="5 6">NBRC 14916</strain>
    </source>
</reference>
<organism evidence="5 6">
    <name type="scientific">Actinoplanes palleronii</name>
    <dbReference type="NCBI Taxonomy" id="113570"/>
    <lineage>
        <taxon>Bacteria</taxon>
        <taxon>Bacillati</taxon>
        <taxon>Actinomycetota</taxon>
        <taxon>Actinomycetes</taxon>
        <taxon>Micromonosporales</taxon>
        <taxon>Micromonosporaceae</taxon>
        <taxon>Actinoplanes</taxon>
    </lineage>
</organism>
<evidence type="ECO:0000256" key="1">
    <source>
        <dbReference type="ARBA" id="ARBA00006484"/>
    </source>
</evidence>
<keyword evidence="6" id="KW-1185">Reference proteome</keyword>
<evidence type="ECO:0000256" key="2">
    <source>
        <dbReference type="ARBA" id="ARBA00022857"/>
    </source>
</evidence>
<sequence length="244" mass="25399">MTTTHKTALVTGANKGIGFETARQLARQGFTVWLGCRDQGRGEAAAKELAADGDVRFVRLDVTDTAGIRAASEHIAEQSGALDVLINNAAIALGDQEGPPSTVGIETIEKTLDVNFYGTLRVTQAFLPLVRKAEAGRIVNLSSSMGSLTMLTAPGQPLAPFGMSYAYATSKTLVSTLTGWFAVELKDTPVKVNAVCPGFNATDMNGNTGTQHPSEGAKVVVRAATLPADGPSGSFFDAAGPVGW</sequence>
<dbReference type="Proteomes" id="UP000624709">
    <property type="component" value="Unassembled WGS sequence"/>
</dbReference>
<proteinExistence type="inferred from homology"/>
<dbReference type="PRINTS" id="PR00081">
    <property type="entry name" value="GDHRDH"/>
</dbReference>
<dbReference type="RefSeq" id="WP_203830543.1">
    <property type="nucleotide sequence ID" value="NZ_BAAATY010000055.1"/>
</dbReference>
<dbReference type="InterPro" id="IPR045313">
    <property type="entry name" value="CBR1-like"/>
</dbReference>
<evidence type="ECO:0000256" key="3">
    <source>
        <dbReference type="ARBA" id="ARBA00023002"/>
    </source>
</evidence>
<gene>
    <name evidence="5" type="ORF">Apa02nite_089680</name>
</gene>
<dbReference type="PRINTS" id="PR00080">
    <property type="entry name" value="SDRFAMILY"/>
</dbReference>
<evidence type="ECO:0000256" key="4">
    <source>
        <dbReference type="RuleBase" id="RU000363"/>
    </source>
</evidence>
<dbReference type="PANTHER" id="PTHR43490:SF99">
    <property type="entry name" value="SHORT-CHAIN DEHYDROGENASE_REDUCTASE"/>
    <property type="match status" value="1"/>
</dbReference>
<dbReference type="PANTHER" id="PTHR43490">
    <property type="entry name" value="(+)-NEOMENTHOL DEHYDROGENASE"/>
    <property type="match status" value="1"/>
</dbReference>
<keyword evidence="2" id="KW-0521">NADP</keyword>
<evidence type="ECO:0000313" key="6">
    <source>
        <dbReference type="Proteomes" id="UP000624709"/>
    </source>
</evidence>